<dbReference type="SUPFAM" id="SSF57850">
    <property type="entry name" value="RING/U-box"/>
    <property type="match status" value="2"/>
</dbReference>
<sequence length="319" mass="35861">MTRHARNCTAGAVYTYHEKKKDAEASGYGTENRRIGKDSVKGFDCCCLTLQPCANPVITTDGFLFDKEAILQYIITKKNENSRKLKEFEKQKKKEEVSQSTWGNILAKSSSLQEFFDFQDELAELAEAERQTRISNFQKTESNIMSSSAQKASTSTSTIGKNLTSVSNMVNGRDKQLPSFWIPSMTPKAKIKKLDKPENKVLCPMTGKPLRLKDLIDVKFTLVKDPDDKKSLIAKENRYMCAVTHDILSNAVPCAVLRTTGDVVTVECIEKIIRKDMIHPLTGEKLEEKDFIFMQRGGTGYAQTNSHLEGKCERPVLQA</sequence>
<dbReference type="OrthoDB" id="116827at2759"/>
<evidence type="ECO:0000313" key="9">
    <source>
        <dbReference type="Proteomes" id="UP000479000"/>
    </source>
</evidence>
<organism evidence="8 9">
    <name type="scientific">Nesidiocoris tenuis</name>
    <dbReference type="NCBI Taxonomy" id="355587"/>
    <lineage>
        <taxon>Eukaryota</taxon>
        <taxon>Metazoa</taxon>
        <taxon>Ecdysozoa</taxon>
        <taxon>Arthropoda</taxon>
        <taxon>Hexapoda</taxon>
        <taxon>Insecta</taxon>
        <taxon>Pterygota</taxon>
        <taxon>Neoptera</taxon>
        <taxon>Paraneoptera</taxon>
        <taxon>Hemiptera</taxon>
        <taxon>Heteroptera</taxon>
        <taxon>Panheteroptera</taxon>
        <taxon>Cimicomorpha</taxon>
        <taxon>Miridae</taxon>
        <taxon>Dicyphina</taxon>
        <taxon>Nesidiocoris</taxon>
    </lineage>
</organism>
<protein>
    <recommendedName>
        <fullName evidence="6">Nitric oxide synthase-interacting protein homolog</fullName>
    </recommendedName>
</protein>
<gene>
    <name evidence="8" type="ORF">NTEN_LOCUS19358</name>
</gene>
<evidence type="ECO:0000256" key="1">
    <source>
        <dbReference type="ARBA" id="ARBA00004123"/>
    </source>
</evidence>
<dbReference type="GO" id="GO:0005737">
    <property type="term" value="C:cytoplasm"/>
    <property type="evidence" value="ECO:0007669"/>
    <property type="project" value="UniProtKB-SubCell"/>
</dbReference>
<dbReference type="AlphaFoldDB" id="A0A6H5HF65"/>
<evidence type="ECO:0000313" key="8">
    <source>
        <dbReference type="EMBL" id="CAB0014958.1"/>
    </source>
</evidence>
<dbReference type="PANTHER" id="PTHR13063:SF10">
    <property type="entry name" value="NITRIC OXIDE SYNTHASE-INTERACTING PROTEIN"/>
    <property type="match status" value="1"/>
</dbReference>
<dbReference type="PIRSF" id="PIRSF023577">
    <property type="entry name" value="ENOS_interacting"/>
    <property type="match status" value="1"/>
</dbReference>
<dbReference type="EMBL" id="CADCXU010028254">
    <property type="protein sequence ID" value="CAB0014958.1"/>
    <property type="molecule type" value="Genomic_DNA"/>
</dbReference>
<dbReference type="Gene3D" id="3.30.40.10">
    <property type="entry name" value="Zinc/RING finger domain, C3HC4 (zinc finger)"/>
    <property type="match status" value="2"/>
</dbReference>
<evidence type="ECO:0000259" key="7">
    <source>
        <dbReference type="Pfam" id="PF15906"/>
    </source>
</evidence>
<name>A0A6H5HF65_9HEMI</name>
<dbReference type="GO" id="GO:0005634">
    <property type="term" value="C:nucleus"/>
    <property type="evidence" value="ECO:0007669"/>
    <property type="project" value="UniProtKB-SubCell"/>
</dbReference>
<dbReference type="InterPro" id="IPR013083">
    <property type="entry name" value="Znf_RING/FYVE/PHD"/>
</dbReference>
<feature type="domain" description="Nitric oxide synthase-interacting protein zinc-finger" evidence="7">
    <location>
        <begin position="4"/>
        <end position="78"/>
    </location>
</feature>
<keyword evidence="5 6" id="KW-0539">Nucleus</keyword>
<keyword evidence="9" id="KW-1185">Reference proteome</keyword>
<evidence type="ECO:0000256" key="4">
    <source>
        <dbReference type="ARBA" id="ARBA00022490"/>
    </source>
</evidence>
<dbReference type="Proteomes" id="UP000479000">
    <property type="component" value="Unassembled WGS sequence"/>
</dbReference>
<dbReference type="FunFam" id="3.30.40.10:FF:000251">
    <property type="entry name" value="Nitric oxide synthase-interacting protein"/>
    <property type="match status" value="1"/>
</dbReference>
<evidence type="ECO:0000256" key="3">
    <source>
        <dbReference type="ARBA" id="ARBA00008126"/>
    </source>
</evidence>
<dbReference type="CDD" id="cd16662">
    <property type="entry name" value="RING-Ubox2_NOSIP"/>
    <property type="match status" value="1"/>
</dbReference>
<dbReference type="GO" id="GO:0061630">
    <property type="term" value="F:ubiquitin protein ligase activity"/>
    <property type="evidence" value="ECO:0007669"/>
    <property type="project" value="InterPro"/>
</dbReference>
<evidence type="ECO:0000256" key="2">
    <source>
        <dbReference type="ARBA" id="ARBA00004496"/>
    </source>
</evidence>
<proteinExistence type="inferred from homology"/>
<dbReference type="InterPro" id="IPR031790">
    <property type="entry name" value="Znf-NOSIP"/>
</dbReference>
<evidence type="ECO:0000256" key="6">
    <source>
        <dbReference type="PIRNR" id="PIRNR023577"/>
    </source>
</evidence>
<evidence type="ECO:0000256" key="5">
    <source>
        <dbReference type="ARBA" id="ARBA00023242"/>
    </source>
</evidence>
<reference evidence="8 9" key="1">
    <citation type="submission" date="2020-02" db="EMBL/GenBank/DDBJ databases">
        <authorList>
            <person name="Ferguson B K."/>
        </authorList>
    </citation>
    <scope>NUCLEOTIDE SEQUENCE [LARGE SCALE GENOMIC DNA]</scope>
</reference>
<comment type="similarity">
    <text evidence="3 6">Belongs to the NOSIP family.</text>
</comment>
<dbReference type="CDD" id="cd16661">
    <property type="entry name" value="RING-Ubox1_NOSIP"/>
    <property type="match status" value="1"/>
</dbReference>
<dbReference type="Pfam" id="PF15906">
    <property type="entry name" value="zf-NOSIP"/>
    <property type="match status" value="1"/>
</dbReference>
<accession>A0A6H5HF65</accession>
<dbReference type="PANTHER" id="PTHR13063">
    <property type="entry name" value="ENOS INTERACTING PROTEIN"/>
    <property type="match status" value="1"/>
</dbReference>
<keyword evidence="4" id="KW-0963">Cytoplasm</keyword>
<comment type="subcellular location">
    <subcellularLocation>
        <location evidence="2">Cytoplasm</location>
    </subcellularLocation>
    <subcellularLocation>
        <location evidence="1 6">Nucleus</location>
    </subcellularLocation>
</comment>
<dbReference type="InterPro" id="IPR016818">
    <property type="entry name" value="NOSIP"/>
</dbReference>